<dbReference type="EMBL" id="BEXD01000715">
    <property type="protein sequence ID" value="GBB89657.1"/>
    <property type="molecule type" value="Genomic_DNA"/>
</dbReference>
<keyword evidence="1" id="KW-1133">Transmembrane helix</keyword>
<evidence type="ECO:0000313" key="3">
    <source>
        <dbReference type="EMBL" id="GES90885.1"/>
    </source>
</evidence>
<organism evidence="2 4">
    <name type="scientific">Rhizophagus clarus</name>
    <dbReference type="NCBI Taxonomy" id="94130"/>
    <lineage>
        <taxon>Eukaryota</taxon>
        <taxon>Fungi</taxon>
        <taxon>Fungi incertae sedis</taxon>
        <taxon>Mucoromycota</taxon>
        <taxon>Glomeromycotina</taxon>
        <taxon>Glomeromycetes</taxon>
        <taxon>Glomerales</taxon>
        <taxon>Glomeraceae</taxon>
        <taxon>Rhizophagus</taxon>
    </lineage>
</organism>
<name>A0A2Z6QHM0_9GLOM</name>
<reference evidence="3" key="2">
    <citation type="submission" date="2019-10" db="EMBL/GenBank/DDBJ databases">
        <title>Conservation and host-specific expression of non-tandemly repeated heterogenous ribosome RNA gene in arbuscular mycorrhizal fungi.</title>
        <authorList>
            <person name="Maeda T."/>
            <person name="Kobayashi Y."/>
            <person name="Nakagawa T."/>
            <person name="Ezawa T."/>
            <person name="Yamaguchi K."/>
            <person name="Bino T."/>
            <person name="Nishimoto Y."/>
            <person name="Shigenobu S."/>
            <person name="Kawaguchi M."/>
        </authorList>
    </citation>
    <scope>NUCLEOTIDE SEQUENCE</scope>
    <source>
        <strain evidence="3">HR1</strain>
    </source>
</reference>
<proteinExistence type="predicted"/>
<evidence type="ECO:0000313" key="2">
    <source>
        <dbReference type="EMBL" id="GBB89657.1"/>
    </source>
</evidence>
<dbReference type="Proteomes" id="UP000247702">
    <property type="component" value="Unassembled WGS sequence"/>
</dbReference>
<dbReference type="EMBL" id="BLAL01000197">
    <property type="protein sequence ID" value="GES90885.1"/>
    <property type="molecule type" value="Genomic_DNA"/>
</dbReference>
<gene>
    <name evidence="3" type="ORF">RCL2_001771300</name>
    <name evidence="2" type="ORF">RclHR1_16410003</name>
</gene>
<accession>A0A2Z6QHM0</accession>
<protein>
    <submittedName>
        <fullName evidence="2">Uncharacterized protein</fullName>
    </submittedName>
</protein>
<feature type="transmembrane region" description="Helical" evidence="1">
    <location>
        <begin position="166"/>
        <end position="191"/>
    </location>
</feature>
<sequence length="298" mass="34112">MDEIQINIDDKNDQNNVLDTKFGNDDKKENITYVAISPGGSIVATFDSCCSFIRIKRVVKNEKNSKAKYSDVKITEIKTVNPPNVLGWSLAVSDTIDNDMGFVAISCIAVEDMNPKGIEEVNIIRIILYIAIQSSKNLIKLFIPYCLILFFLIFIIFLSLPIPWSTFLLCIFVSFNLYYFIRLCMLLSYYVTNKDDTEQFRLSWISSKGMLKIFKFSLNDNKYEMIHESRLGGVINFLKNSKNSATLVCTNCIKIQKIIIKLNKNIPVSEEQKHAYLLPENLYKELESGDKNVIGNIF</sequence>
<reference evidence="2 4" key="1">
    <citation type="submission" date="2017-11" db="EMBL/GenBank/DDBJ databases">
        <title>The genome of Rhizophagus clarus HR1 reveals common genetic basis of auxotrophy among arbuscular mycorrhizal fungi.</title>
        <authorList>
            <person name="Kobayashi Y."/>
        </authorList>
    </citation>
    <scope>NUCLEOTIDE SEQUENCE [LARGE SCALE GENOMIC DNA]</scope>
    <source>
        <strain evidence="2 4">HR1</strain>
    </source>
</reference>
<keyword evidence="1" id="KW-0812">Transmembrane</keyword>
<feature type="transmembrane region" description="Helical" evidence="1">
    <location>
        <begin position="142"/>
        <end position="160"/>
    </location>
</feature>
<dbReference type="Proteomes" id="UP000615446">
    <property type="component" value="Unassembled WGS sequence"/>
</dbReference>
<evidence type="ECO:0000313" key="4">
    <source>
        <dbReference type="Proteomes" id="UP000247702"/>
    </source>
</evidence>
<keyword evidence="4" id="KW-1185">Reference proteome</keyword>
<comment type="caution">
    <text evidence="2">The sequence shown here is derived from an EMBL/GenBank/DDBJ whole genome shotgun (WGS) entry which is preliminary data.</text>
</comment>
<evidence type="ECO:0000256" key="1">
    <source>
        <dbReference type="SAM" id="Phobius"/>
    </source>
</evidence>
<dbReference type="AlphaFoldDB" id="A0A2Z6QHM0"/>
<keyword evidence="1" id="KW-0472">Membrane</keyword>
<dbReference type="OrthoDB" id="2447800at2759"/>